<dbReference type="InterPro" id="IPR004155">
    <property type="entry name" value="PBS_lyase_HEAT"/>
</dbReference>
<evidence type="ECO:0000313" key="1">
    <source>
        <dbReference type="EMBL" id="AOT62028.1"/>
    </source>
</evidence>
<dbReference type="Proteomes" id="UP000095349">
    <property type="component" value="Chromosome"/>
</dbReference>
<protein>
    <recommendedName>
        <fullName evidence="3">PBS lyase HEAT-like repeat protein</fullName>
    </recommendedName>
</protein>
<keyword evidence="2" id="KW-1185">Reference proteome</keyword>
<dbReference type="AlphaFoldDB" id="A0A1D8G9D9"/>
<proteinExistence type="predicted"/>
<dbReference type="PATRIC" id="fig|285473.5.peg.5187"/>
<dbReference type="KEGG" id="srn:A4G23_04920"/>
<organism evidence="1 2">
    <name type="scientific">Streptomyces rubrolavendulae</name>
    <dbReference type="NCBI Taxonomy" id="285473"/>
    <lineage>
        <taxon>Bacteria</taxon>
        <taxon>Bacillati</taxon>
        <taxon>Actinomycetota</taxon>
        <taxon>Actinomycetes</taxon>
        <taxon>Kitasatosporales</taxon>
        <taxon>Streptomycetaceae</taxon>
        <taxon>Streptomyces</taxon>
    </lineage>
</organism>
<accession>A0A1D8G9D9</accession>
<dbReference type="InterPro" id="IPR016024">
    <property type="entry name" value="ARM-type_fold"/>
</dbReference>
<dbReference type="SUPFAM" id="SSF48371">
    <property type="entry name" value="ARM repeat"/>
    <property type="match status" value="1"/>
</dbReference>
<dbReference type="EMBL" id="CP017316">
    <property type="protein sequence ID" value="AOT62028.1"/>
    <property type="molecule type" value="Genomic_DNA"/>
</dbReference>
<gene>
    <name evidence="1" type="ORF">A4G23_04920</name>
</gene>
<dbReference type="SMART" id="SM00567">
    <property type="entry name" value="EZ_HEAT"/>
    <property type="match status" value="3"/>
</dbReference>
<name>A0A1D8G9D9_9ACTN</name>
<evidence type="ECO:0000313" key="2">
    <source>
        <dbReference type="Proteomes" id="UP000095349"/>
    </source>
</evidence>
<sequence length="219" mass="23143">MGNERARPRGGPPGVIWIADPAVATLAAMDPDFGSLTDRLEGEAGDDPAYRRLLATDDRDELAAVLTAPRMPLWARELAAFRLGTAGDRRAFEALVLLLNHRDPERCVGAAHALTVLGDPRTARAAAALATNELRVAYALVPVRLLTALRAPESVPALVTVLGRRLAPGDPYWRVGVACAEGLGALADPRARPVLEAARPHLRIGPAAATALIRLPATS</sequence>
<dbReference type="InterPro" id="IPR011989">
    <property type="entry name" value="ARM-like"/>
</dbReference>
<reference evidence="1 2" key="1">
    <citation type="submission" date="2016-09" db="EMBL/GenBank/DDBJ databases">
        <title>Streptomyces rubrolavendulae MJM4426 Genome sequencing and assembly.</title>
        <authorList>
            <person name="Kim J.-G."/>
        </authorList>
    </citation>
    <scope>NUCLEOTIDE SEQUENCE [LARGE SCALE GENOMIC DNA]</scope>
    <source>
        <strain evidence="1 2">MJM4426</strain>
    </source>
</reference>
<evidence type="ECO:0008006" key="3">
    <source>
        <dbReference type="Google" id="ProtNLM"/>
    </source>
</evidence>
<dbReference type="STRING" id="285473.A4G23_04920"/>
<dbReference type="Gene3D" id="1.25.10.10">
    <property type="entry name" value="Leucine-rich Repeat Variant"/>
    <property type="match status" value="2"/>
</dbReference>